<organism evidence="1 2">
    <name type="scientific">Mesorhizobium zhangyense</name>
    <dbReference type="NCBI Taxonomy" id="1776730"/>
    <lineage>
        <taxon>Bacteria</taxon>
        <taxon>Pseudomonadati</taxon>
        <taxon>Pseudomonadota</taxon>
        <taxon>Alphaproteobacteria</taxon>
        <taxon>Hyphomicrobiales</taxon>
        <taxon>Phyllobacteriaceae</taxon>
        <taxon>Mesorhizobium</taxon>
    </lineage>
</organism>
<proteinExistence type="predicted"/>
<comment type="caution">
    <text evidence="1">The sequence shown here is derived from an EMBL/GenBank/DDBJ whole genome shotgun (WGS) entry which is preliminary data.</text>
</comment>
<reference evidence="1 2" key="1">
    <citation type="submission" date="2020-02" db="EMBL/GenBank/DDBJ databases">
        <title>Genome sequence of the type strain CGMCC 1.15528 of Mesorhizobium zhangyense.</title>
        <authorList>
            <person name="Gao J."/>
            <person name="Sun J."/>
        </authorList>
    </citation>
    <scope>NUCLEOTIDE SEQUENCE [LARGE SCALE GENOMIC DNA]</scope>
    <source>
        <strain evidence="1 2">CGMCC 1.15528</strain>
    </source>
</reference>
<protein>
    <submittedName>
        <fullName evidence="1">Uncharacterized protein</fullName>
    </submittedName>
</protein>
<accession>A0A7C9V7Z2</accession>
<evidence type="ECO:0000313" key="1">
    <source>
        <dbReference type="EMBL" id="NGN42083.1"/>
    </source>
</evidence>
<evidence type="ECO:0000313" key="2">
    <source>
        <dbReference type="Proteomes" id="UP000481252"/>
    </source>
</evidence>
<sequence>MTIMVSPDDLKREVQAALADLRECEAELHKGEASKAADVIRNTISRLEGLLHIAQHVQRS</sequence>
<dbReference type="EMBL" id="JAAKZG010000005">
    <property type="protein sequence ID" value="NGN42083.1"/>
    <property type="molecule type" value="Genomic_DNA"/>
</dbReference>
<dbReference type="AlphaFoldDB" id="A0A7C9V7Z2"/>
<dbReference type="RefSeq" id="WP_165118140.1">
    <property type="nucleotide sequence ID" value="NZ_JAAKZG010000005.1"/>
</dbReference>
<dbReference type="Proteomes" id="UP000481252">
    <property type="component" value="Unassembled WGS sequence"/>
</dbReference>
<keyword evidence="2" id="KW-1185">Reference proteome</keyword>
<gene>
    <name evidence="1" type="ORF">G6N74_13515</name>
</gene>
<name>A0A7C9V7Z2_9HYPH</name>